<keyword evidence="1" id="KW-1133">Transmembrane helix</keyword>
<sequence>MGLKQDLEDLKKSYEEEKEMKKTKKFRLPFKAKVSKKRMREGYVTVMVINENKNVDFTREPIKDATYNLGDTFHATNSEDVLFYKGRPLVIQPKKKLNPYNPLQGKNETYGQKYVMARMEGDKLTLKKKIGWGMSIGLLIIAGIVAYAFITGA</sequence>
<protein>
    <submittedName>
        <fullName evidence="2">Uncharacterized protein</fullName>
    </submittedName>
</protein>
<reference evidence="2" key="1">
    <citation type="journal article" date="2015" name="Nature">
        <title>Complex archaea that bridge the gap between prokaryotes and eukaryotes.</title>
        <authorList>
            <person name="Spang A."/>
            <person name="Saw J.H."/>
            <person name="Jorgensen S.L."/>
            <person name="Zaremba-Niedzwiedzka K."/>
            <person name="Martijn J."/>
            <person name="Lind A.E."/>
            <person name="van Eijk R."/>
            <person name="Schleper C."/>
            <person name="Guy L."/>
            <person name="Ettema T.J."/>
        </authorList>
    </citation>
    <scope>NUCLEOTIDE SEQUENCE</scope>
</reference>
<feature type="transmembrane region" description="Helical" evidence="1">
    <location>
        <begin position="130"/>
        <end position="150"/>
    </location>
</feature>
<organism evidence="2">
    <name type="scientific">marine sediment metagenome</name>
    <dbReference type="NCBI Taxonomy" id="412755"/>
    <lineage>
        <taxon>unclassified sequences</taxon>
        <taxon>metagenomes</taxon>
        <taxon>ecological metagenomes</taxon>
    </lineage>
</organism>
<comment type="caution">
    <text evidence="2">The sequence shown here is derived from an EMBL/GenBank/DDBJ whole genome shotgun (WGS) entry which is preliminary data.</text>
</comment>
<accession>A0A0F9S1R3</accession>
<keyword evidence="1" id="KW-0812">Transmembrane</keyword>
<dbReference type="EMBL" id="LAZR01000616">
    <property type="protein sequence ID" value="KKN62690.1"/>
    <property type="molecule type" value="Genomic_DNA"/>
</dbReference>
<evidence type="ECO:0000313" key="2">
    <source>
        <dbReference type="EMBL" id="KKN62690.1"/>
    </source>
</evidence>
<proteinExistence type="predicted"/>
<name>A0A0F9S1R3_9ZZZZ</name>
<evidence type="ECO:0000256" key="1">
    <source>
        <dbReference type="SAM" id="Phobius"/>
    </source>
</evidence>
<keyword evidence="1" id="KW-0472">Membrane</keyword>
<gene>
    <name evidence="2" type="ORF">LCGC14_0509510</name>
</gene>
<dbReference type="AlphaFoldDB" id="A0A0F9S1R3"/>